<evidence type="ECO:0000313" key="1">
    <source>
        <dbReference type="EMBL" id="CAP18448.1"/>
    </source>
</evidence>
<keyword evidence="2" id="KW-1185">Reference proteome</keyword>
<dbReference type="EMBL" id="CU469464">
    <property type="protein sequence ID" value="CAP18448.1"/>
    <property type="molecule type" value="Genomic_DNA"/>
</dbReference>
<accession>B3QZR1</accession>
<sequence>MVFFLFLFLKITFKKQKKNIKMSKQIKKILKQFATLNESVVLLTQIYYNSNIKNSYKKGRNDGK</sequence>
<dbReference type="STRING" id="37692.ATP_00261"/>
<protein>
    <submittedName>
        <fullName evidence="1">Uncharacterized protein</fullName>
    </submittedName>
</protein>
<reference evidence="1 2" key="1">
    <citation type="journal article" date="2008" name="BMC Genomics">
        <title>The linear chromosome of the plant-pathogenic mycoplasma 'Candidatus Phytoplasma mali'.</title>
        <authorList>
            <person name="Kube M."/>
            <person name="Schneider B."/>
            <person name="Kuhl H."/>
            <person name="Dandekar T."/>
            <person name="Heitmann K."/>
            <person name="Migdoll A.M."/>
            <person name="Reinhardt R."/>
            <person name="Seemueller E."/>
        </authorList>
    </citation>
    <scope>NUCLEOTIDE SEQUENCE [LARGE SCALE GENOMIC DNA]</scope>
    <source>
        <strain evidence="1 2">AT</strain>
    </source>
</reference>
<dbReference type="HOGENOM" id="CLU_2857896_0_0_14"/>
<dbReference type="KEGG" id="pml:ATP_00261"/>
<dbReference type="AlphaFoldDB" id="B3QZR1"/>
<name>B3QZR1_PHYMT</name>
<proteinExistence type="predicted"/>
<organism evidence="2">
    <name type="scientific">Phytoplasma mali (strain AT)</name>
    <dbReference type="NCBI Taxonomy" id="482235"/>
    <lineage>
        <taxon>Bacteria</taxon>
        <taxon>Bacillati</taxon>
        <taxon>Mycoplasmatota</taxon>
        <taxon>Mollicutes</taxon>
        <taxon>Acholeplasmatales</taxon>
        <taxon>Acholeplasmataceae</taxon>
        <taxon>Candidatus Phytoplasma</taxon>
        <taxon>16SrX (Apple proliferation group)</taxon>
    </lineage>
</organism>
<gene>
    <name evidence="1" type="ordered locus">ATP_00261</name>
</gene>
<dbReference type="Proteomes" id="UP000002020">
    <property type="component" value="Chromosome"/>
</dbReference>
<evidence type="ECO:0000313" key="2">
    <source>
        <dbReference type="Proteomes" id="UP000002020"/>
    </source>
</evidence>